<sequence length="110" mass="12792">MYQKKAKKNEVCRCKMEYCSQTSENMMEDDKIPFSGGFLSEIKKTLMGCLNHMNKKMELGFCIWELFSCFHQQVKLPYDLCFRAYIFRLLKKAQIMLAASTASGARFDSS</sequence>
<protein>
    <submittedName>
        <fullName evidence="1">Uncharacterized protein</fullName>
    </submittedName>
</protein>
<dbReference type="Proteomes" id="UP000811609">
    <property type="component" value="Chromosome 8"/>
</dbReference>
<dbReference type="AlphaFoldDB" id="A0A8T1PLZ9"/>
<comment type="caution">
    <text evidence="1">The sequence shown here is derived from an EMBL/GenBank/DDBJ whole genome shotgun (WGS) entry which is preliminary data.</text>
</comment>
<accession>A0A8T1PLZ9</accession>
<reference evidence="1" key="1">
    <citation type="submission" date="2020-12" db="EMBL/GenBank/DDBJ databases">
        <title>WGS assembly of Carya illinoinensis cv. Pawnee.</title>
        <authorList>
            <person name="Platts A."/>
            <person name="Shu S."/>
            <person name="Wright S."/>
            <person name="Barry K."/>
            <person name="Edger P."/>
            <person name="Pires J.C."/>
            <person name="Schmutz J."/>
        </authorList>
    </citation>
    <scope>NUCLEOTIDE SEQUENCE</scope>
    <source>
        <tissue evidence="1">Leaf</tissue>
    </source>
</reference>
<organism evidence="1 2">
    <name type="scientific">Carya illinoinensis</name>
    <name type="common">Pecan</name>
    <dbReference type="NCBI Taxonomy" id="32201"/>
    <lineage>
        <taxon>Eukaryota</taxon>
        <taxon>Viridiplantae</taxon>
        <taxon>Streptophyta</taxon>
        <taxon>Embryophyta</taxon>
        <taxon>Tracheophyta</taxon>
        <taxon>Spermatophyta</taxon>
        <taxon>Magnoliopsida</taxon>
        <taxon>eudicotyledons</taxon>
        <taxon>Gunneridae</taxon>
        <taxon>Pentapetalae</taxon>
        <taxon>rosids</taxon>
        <taxon>fabids</taxon>
        <taxon>Fagales</taxon>
        <taxon>Juglandaceae</taxon>
        <taxon>Carya</taxon>
    </lineage>
</organism>
<dbReference type="EMBL" id="CM031816">
    <property type="protein sequence ID" value="KAG6645459.1"/>
    <property type="molecule type" value="Genomic_DNA"/>
</dbReference>
<name>A0A8T1PLZ9_CARIL</name>
<keyword evidence="2" id="KW-1185">Reference proteome</keyword>
<evidence type="ECO:0000313" key="2">
    <source>
        <dbReference type="Proteomes" id="UP000811609"/>
    </source>
</evidence>
<proteinExistence type="predicted"/>
<evidence type="ECO:0000313" key="1">
    <source>
        <dbReference type="EMBL" id="KAG6645459.1"/>
    </source>
</evidence>
<gene>
    <name evidence="1" type="ORF">CIPAW_08G124400</name>
</gene>